<comment type="caution">
    <text evidence="2">The sequence shown here is derived from an EMBL/GenBank/DDBJ whole genome shotgun (WGS) entry which is preliminary data.</text>
</comment>
<protein>
    <submittedName>
        <fullName evidence="2">Uncharacterized protein</fullName>
    </submittedName>
</protein>
<accession>A0AAD7N3I0</accession>
<keyword evidence="1" id="KW-0732">Signal</keyword>
<evidence type="ECO:0000256" key="1">
    <source>
        <dbReference type="SAM" id="SignalP"/>
    </source>
</evidence>
<feature type="signal peptide" evidence="1">
    <location>
        <begin position="1"/>
        <end position="18"/>
    </location>
</feature>
<proteinExistence type="predicted"/>
<evidence type="ECO:0000313" key="3">
    <source>
        <dbReference type="Proteomes" id="UP001215280"/>
    </source>
</evidence>
<dbReference type="EMBL" id="JARJLG010000110">
    <property type="protein sequence ID" value="KAJ7743951.1"/>
    <property type="molecule type" value="Genomic_DNA"/>
</dbReference>
<dbReference type="Proteomes" id="UP001215280">
    <property type="component" value="Unassembled WGS sequence"/>
</dbReference>
<gene>
    <name evidence="2" type="ORF">DFH07DRAFT_34730</name>
</gene>
<evidence type="ECO:0000313" key="2">
    <source>
        <dbReference type="EMBL" id="KAJ7743951.1"/>
    </source>
</evidence>
<name>A0AAD7N3I0_9AGAR</name>
<sequence length="324" mass="35804">MFALAAFVGPWLWQSMVAETYHEIVPTTHDDKTLDSAVVVLSGMADSLRMSGPHLVETFVHLLSTEASARRSRTAAEIIIRLEYLFDFEPDLHTLPFEPIRAALVRSALPSVHRRPLWELWTFPFLGAMAVLTGTAHPRHPPVVCILASQHALHLDPETLDLLFDICKAIFPVALPHPPHMVELFRPPFIAPRYVLQALHHLTPRQFETHEVIVTLVVAAGRRAAAHCCRCCCARAHAGALARSSGRPLRLHHRGPHRQGMSRGRCRACGPLCALCPRAQGPGAQGQLRVSPLDAHPERVWDGTVRRTPGPRHGGACWIDCGGK</sequence>
<feature type="chain" id="PRO_5041989687" evidence="1">
    <location>
        <begin position="19"/>
        <end position="324"/>
    </location>
</feature>
<organism evidence="2 3">
    <name type="scientific">Mycena maculata</name>
    <dbReference type="NCBI Taxonomy" id="230809"/>
    <lineage>
        <taxon>Eukaryota</taxon>
        <taxon>Fungi</taxon>
        <taxon>Dikarya</taxon>
        <taxon>Basidiomycota</taxon>
        <taxon>Agaricomycotina</taxon>
        <taxon>Agaricomycetes</taxon>
        <taxon>Agaricomycetidae</taxon>
        <taxon>Agaricales</taxon>
        <taxon>Marasmiineae</taxon>
        <taxon>Mycenaceae</taxon>
        <taxon>Mycena</taxon>
    </lineage>
</organism>
<keyword evidence="3" id="KW-1185">Reference proteome</keyword>
<dbReference type="AlphaFoldDB" id="A0AAD7N3I0"/>
<reference evidence="2" key="1">
    <citation type="submission" date="2023-03" db="EMBL/GenBank/DDBJ databases">
        <title>Massive genome expansion in bonnet fungi (Mycena s.s.) driven by repeated elements and novel gene families across ecological guilds.</title>
        <authorList>
            <consortium name="Lawrence Berkeley National Laboratory"/>
            <person name="Harder C.B."/>
            <person name="Miyauchi S."/>
            <person name="Viragh M."/>
            <person name="Kuo A."/>
            <person name="Thoen E."/>
            <person name="Andreopoulos B."/>
            <person name="Lu D."/>
            <person name="Skrede I."/>
            <person name="Drula E."/>
            <person name="Henrissat B."/>
            <person name="Morin E."/>
            <person name="Kohler A."/>
            <person name="Barry K."/>
            <person name="LaButti K."/>
            <person name="Morin E."/>
            <person name="Salamov A."/>
            <person name="Lipzen A."/>
            <person name="Mereny Z."/>
            <person name="Hegedus B."/>
            <person name="Baldrian P."/>
            <person name="Stursova M."/>
            <person name="Weitz H."/>
            <person name="Taylor A."/>
            <person name="Grigoriev I.V."/>
            <person name="Nagy L.G."/>
            <person name="Martin F."/>
            <person name="Kauserud H."/>
        </authorList>
    </citation>
    <scope>NUCLEOTIDE SEQUENCE</scope>
    <source>
        <strain evidence="2">CBHHK188m</strain>
    </source>
</reference>